<dbReference type="GeneID" id="34587109"/>
<name>A0A178D4B5_9EURO</name>
<comment type="caution">
    <text evidence="3">The sequence shown here is derived from an EMBL/GenBank/DDBJ whole genome shotgun (WGS) entry which is preliminary data.</text>
</comment>
<evidence type="ECO:0000313" key="4">
    <source>
        <dbReference type="Proteomes" id="UP000185904"/>
    </source>
</evidence>
<reference evidence="3 4" key="1">
    <citation type="submission" date="2016-03" db="EMBL/GenBank/DDBJ databases">
        <title>The draft genome sequence of Fonsecaea nubica causative agent of cutaneous subcutaneous infection in human host.</title>
        <authorList>
            <person name="Costa F."/>
            <person name="Sybren D.H."/>
            <person name="Raittz R.T."/>
            <person name="Weiss V.A."/>
            <person name="Leao A.C."/>
            <person name="Gomes R."/>
            <person name="De Souza E.M."/>
            <person name="Pedrosa F.O."/>
            <person name="Steffens M.B."/>
            <person name="Bombassaro A."/>
            <person name="Tadra-Sfeir M.Z."/>
            <person name="Moreno L.F."/>
            <person name="Najafzadeh M.J."/>
            <person name="Felipe M.S."/>
            <person name="Teixeira M."/>
            <person name="Sun J."/>
            <person name="Xi L."/>
            <person name="Castro M.A."/>
            <person name="Vicente V.A."/>
        </authorList>
    </citation>
    <scope>NUCLEOTIDE SEQUENCE [LARGE SCALE GENOMIC DNA]</scope>
    <source>
        <strain evidence="3 4">CBS 269.64</strain>
    </source>
</reference>
<dbReference type="OrthoDB" id="4130898at2759"/>
<dbReference type="AlphaFoldDB" id="A0A178D4B5"/>
<evidence type="ECO:0000259" key="2">
    <source>
        <dbReference type="PROSITE" id="PS50157"/>
    </source>
</evidence>
<evidence type="ECO:0000313" key="3">
    <source>
        <dbReference type="EMBL" id="OAL36919.1"/>
    </source>
</evidence>
<evidence type="ECO:0000256" key="1">
    <source>
        <dbReference type="PROSITE-ProRule" id="PRU00042"/>
    </source>
</evidence>
<dbReference type="SMART" id="SM00355">
    <property type="entry name" value="ZnF_C2H2"/>
    <property type="match status" value="3"/>
</dbReference>
<dbReference type="InterPro" id="IPR013087">
    <property type="entry name" value="Znf_C2H2_type"/>
</dbReference>
<accession>A0A178D4B5</accession>
<keyword evidence="1" id="KW-0863">Zinc-finger</keyword>
<dbReference type="RefSeq" id="XP_022501931.1">
    <property type="nucleotide sequence ID" value="XM_022641988.1"/>
</dbReference>
<dbReference type="GO" id="GO:0008270">
    <property type="term" value="F:zinc ion binding"/>
    <property type="evidence" value="ECO:0007669"/>
    <property type="project" value="UniProtKB-KW"/>
</dbReference>
<dbReference type="PROSITE" id="PS00028">
    <property type="entry name" value="ZINC_FINGER_C2H2_1"/>
    <property type="match status" value="1"/>
</dbReference>
<dbReference type="Proteomes" id="UP000185904">
    <property type="component" value="Unassembled WGS sequence"/>
</dbReference>
<gene>
    <name evidence="3" type="ORF">AYO20_03688</name>
</gene>
<protein>
    <recommendedName>
        <fullName evidence="2">C2H2-type domain-containing protein</fullName>
    </recommendedName>
</protein>
<proteinExistence type="predicted"/>
<keyword evidence="1" id="KW-0862">Zinc</keyword>
<dbReference type="EMBL" id="LVCJ01000018">
    <property type="protein sequence ID" value="OAL36919.1"/>
    <property type="molecule type" value="Genomic_DNA"/>
</dbReference>
<feature type="domain" description="C2H2-type" evidence="2">
    <location>
        <begin position="278"/>
        <end position="308"/>
    </location>
</feature>
<organism evidence="3 4">
    <name type="scientific">Fonsecaea nubica</name>
    <dbReference type="NCBI Taxonomy" id="856822"/>
    <lineage>
        <taxon>Eukaryota</taxon>
        <taxon>Fungi</taxon>
        <taxon>Dikarya</taxon>
        <taxon>Ascomycota</taxon>
        <taxon>Pezizomycotina</taxon>
        <taxon>Eurotiomycetes</taxon>
        <taxon>Chaetothyriomycetidae</taxon>
        <taxon>Chaetothyriales</taxon>
        <taxon>Herpotrichiellaceae</taxon>
        <taxon>Fonsecaea</taxon>
    </lineage>
</organism>
<sequence>MDHISNNHSYMHYQSCPPGAFGGASFPSQFTNFSLNTFNGDEEVTQGSDIVKNVQLLLDAGLDLRTIFKLRQIRYRNALNILADAEDDELYTTCEHAGLTQPRQLPQQIRARLSQGSSIYPHSRVPSLYSDRSGLRSSGILSTPVQDLPPSRLGYASDMSPMATQWAWGDEMSCVSTKWTQDSTMDHLTNGEEQQQSYPQDSPCVNDVGAAYSQRQYGISAAMPATFELPFQAPATNGSIPPVGGEQGFASTETAMRAPFIAEQNPTRDQSRVKKSRFPCPVQDCQKDFSSPKEFAKHLIGDHDRDSKFSCNHLNCAFWSHRLASCKRHHSKAHSDCQVTEDCTHVDRLRVKKHWACGLCLNLEVGVHEFATHYKSHFEYDDIQKSDIRVSNIIRSLLMQDATMGKWERLNVDGYYPLSWDGKDVAEIREALEYETYRASTFDVPGVVDRLLEEVIACGTHSV</sequence>
<dbReference type="PROSITE" id="PS50157">
    <property type="entry name" value="ZINC_FINGER_C2H2_2"/>
    <property type="match status" value="1"/>
</dbReference>
<keyword evidence="4" id="KW-1185">Reference proteome</keyword>
<keyword evidence="1" id="KW-0479">Metal-binding</keyword>